<evidence type="ECO:0000313" key="1">
    <source>
        <dbReference type="EMBL" id="KNZ63211.1"/>
    </source>
</evidence>
<organism evidence="1 2">
    <name type="scientific">Puccinia sorghi</name>
    <dbReference type="NCBI Taxonomy" id="27349"/>
    <lineage>
        <taxon>Eukaryota</taxon>
        <taxon>Fungi</taxon>
        <taxon>Dikarya</taxon>
        <taxon>Basidiomycota</taxon>
        <taxon>Pucciniomycotina</taxon>
        <taxon>Pucciniomycetes</taxon>
        <taxon>Pucciniales</taxon>
        <taxon>Pucciniaceae</taxon>
        <taxon>Puccinia</taxon>
    </lineage>
</organism>
<dbReference type="AlphaFoldDB" id="A0A0L6VR86"/>
<evidence type="ECO:0000313" key="2">
    <source>
        <dbReference type="Proteomes" id="UP000037035"/>
    </source>
</evidence>
<dbReference type="OrthoDB" id="2504957at2759"/>
<sequence length="73" mass="8186">MALKGAKRKYLLDVLDLDSKPHTANNIFLEIKISLKSKQVKWHQISAVVTDSPSTMITLCVSCPSIIAFNYSY</sequence>
<dbReference type="EMBL" id="LAVV01001921">
    <property type="protein sequence ID" value="KNZ63211.1"/>
    <property type="molecule type" value="Genomic_DNA"/>
</dbReference>
<comment type="caution">
    <text evidence="1">The sequence shown here is derived from an EMBL/GenBank/DDBJ whole genome shotgun (WGS) entry which is preliminary data.</text>
</comment>
<reference evidence="1 2" key="1">
    <citation type="submission" date="2015-08" db="EMBL/GenBank/DDBJ databases">
        <title>Next Generation Sequencing and Analysis of the Genome of Puccinia sorghi L Schw, the Causal Agent of Maize Common Rust.</title>
        <authorList>
            <person name="Rochi L."/>
            <person name="Burguener G."/>
            <person name="Darino M."/>
            <person name="Turjanski A."/>
            <person name="Kreff E."/>
            <person name="Dieguez M.J."/>
            <person name="Sacco F."/>
        </authorList>
    </citation>
    <scope>NUCLEOTIDE SEQUENCE [LARGE SCALE GENOMIC DNA]</scope>
    <source>
        <strain evidence="1 2">RO10H11247</strain>
    </source>
</reference>
<protein>
    <submittedName>
        <fullName evidence="1">Uncharacterized protein</fullName>
    </submittedName>
</protein>
<keyword evidence="2" id="KW-1185">Reference proteome</keyword>
<accession>A0A0L6VR86</accession>
<proteinExistence type="predicted"/>
<name>A0A0L6VR86_9BASI</name>
<dbReference type="VEuPathDB" id="FungiDB:VP01_1172g6"/>
<dbReference type="Proteomes" id="UP000037035">
    <property type="component" value="Unassembled WGS sequence"/>
</dbReference>
<gene>
    <name evidence="1" type="ORF">VP01_1172g6</name>
</gene>